<reference evidence="5 6" key="1">
    <citation type="submission" date="2016-06" db="UniProtKB">
        <authorList>
            <consortium name="WormBaseParasite"/>
        </authorList>
    </citation>
    <scope>IDENTIFICATION</scope>
</reference>
<accession>A0A183DJ29</accession>
<dbReference type="AlphaFoldDB" id="A0A183DJ29"/>
<name>A0A183DJ29_9BILA</name>
<evidence type="ECO:0000313" key="2">
    <source>
        <dbReference type="EMBL" id="VDK64687.1"/>
    </source>
</evidence>
<gene>
    <name evidence="2" type="ORF">GPUH_LOCUS8719</name>
    <name evidence="3" type="ORF">GPUH_LOCUS9025</name>
</gene>
<dbReference type="WBParaSite" id="GPUH_0000873001-mRNA-1">
    <property type="protein sequence ID" value="GPUH_0000873001-mRNA-1"/>
    <property type="gene ID" value="GPUH_0000873001"/>
</dbReference>
<feature type="compositionally biased region" description="Acidic residues" evidence="1">
    <location>
        <begin position="62"/>
        <end position="76"/>
    </location>
</feature>
<evidence type="ECO:0000313" key="4">
    <source>
        <dbReference type="Proteomes" id="UP000271098"/>
    </source>
</evidence>
<feature type="region of interest" description="Disordered" evidence="1">
    <location>
        <begin position="1"/>
        <end position="94"/>
    </location>
</feature>
<evidence type="ECO:0000313" key="6">
    <source>
        <dbReference type="WBParaSite" id="GPUH_0000904001-mRNA-1"/>
    </source>
</evidence>
<dbReference type="WBParaSite" id="GPUH_0000904001-mRNA-1">
    <property type="protein sequence ID" value="GPUH_0000904001-mRNA-1"/>
    <property type="gene ID" value="GPUH_0000904001"/>
</dbReference>
<feature type="compositionally biased region" description="Basic and acidic residues" evidence="1">
    <location>
        <begin position="77"/>
        <end position="87"/>
    </location>
</feature>
<evidence type="ECO:0000256" key="1">
    <source>
        <dbReference type="SAM" id="MobiDB-lite"/>
    </source>
</evidence>
<sequence length="121" mass="13132">MPHASFRISPALQTDNGLDLEEELNSPSEESEDVVSGPREGKPRQKTPPNPDQGLEKRDVEEQGQETGDDLVEVDEGQIHEASDATAEKAVSSGRWPSKVIIKGLGNIRARNPSAKVSSFQ</sequence>
<proteinExistence type="predicted"/>
<evidence type="ECO:0000313" key="3">
    <source>
        <dbReference type="EMBL" id="VDK67290.1"/>
    </source>
</evidence>
<dbReference type="EMBL" id="UYRT01028179">
    <property type="protein sequence ID" value="VDK67290.1"/>
    <property type="molecule type" value="Genomic_DNA"/>
</dbReference>
<evidence type="ECO:0000313" key="5">
    <source>
        <dbReference type="WBParaSite" id="GPUH_0000873001-mRNA-1"/>
    </source>
</evidence>
<dbReference type="Proteomes" id="UP000271098">
    <property type="component" value="Unassembled WGS sequence"/>
</dbReference>
<protein>
    <submittedName>
        <fullName evidence="5 6">Myelin basic protein</fullName>
    </submittedName>
</protein>
<keyword evidence="4" id="KW-1185">Reference proteome</keyword>
<reference evidence="2 4" key="2">
    <citation type="submission" date="2018-11" db="EMBL/GenBank/DDBJ databases">
        <authorList>
            <consortium name="Pathogen Informatics"/>
        </authorList>
    </citation>
    <scope>NUCLEOTIDE SEQUENCE [LARGE SCALE GENOMIC DNA]</scope>
</reference>
<organism evidence="5">
    <name type="scientific">Gongylonema pulchrum</name>
    <dbReference type="NCBI Taxonomy" id="637853"/>
    <lineage>
        <taxon>Eukaryota</taxon>
        <taxon>Metazoa</taxon>
        <taxon>Ecdysozoa</taxon>
        <taxon>Nematoda</taxon>
        <taxon>Chromadorea</taxon>
        <taxon>Rhabditida</taxon>
        <taxon>Spirurina</taxon>
        <taxon>Spiruromorpha</taxon>
        <taxon>Spiruroidea</taxon>
        <taxon>Gongylonematidae</taxon>
        <taxon>Gongylonema</taxon>
    </lineage>
</organism>
<dbReference type="EMBL" id="UYRT01026162">
    <property type="protein sequence ID" value="VDK64687.1"/>
    <property type="molecule type" value="Genomic_DNA"/>
</dbReference>
<feature type="compositionally biased region" description="Acidic residues" evidence="1">
    <location>
        <begin position="18"/>
        <end position="33"/>
    </location>
</feature>